<dbReference type="SUPFAM" id="SSF56815">
    <property type="entry name" value="Sec1/munc18-like (SM) proteins"/>
    <property type="match status" value="1"/>
</dbReference>
<dbReference type="EMBL" id="GECZ01020749">
    <property type="protein sequence ID" value="JAS49020.1"/>
    <property type="molecule type" value="Transcribed_RNA"/>
</dbReference>
<dbReference type="Pfam" id="PF00995">
    <property type="entry name" value="Sec1"/>
    <property type="match status" value="1"/>
</dbReference>
<protein>
    <submittedName>
        <fullName evidence="2">Uncharacterized protein</fullName>
    </submittedName>
</protein>
<dbReference type="GO" id="GO:0016192">
    <property type="term" value="P:vesicle-mediated transport"/>
    <property type="evidence" value="ECO:0007669"/>
    <property type="project" value="InterPro"/>
</dbReference>
<name>A0A1B6FFS2_9HEMI</name>
<proteinExistence type="inferred from homology"/>
<comment type="similarity">
    <text evidence="1">Belongs to the STXBP/unc-18/SEC1 family.</text>
</comment>
<reference evidence="2" key="1">
    <citation type="submission" date="2015-11" db="EMBL/GenBank/DDBJ databases">
        <title>De novo transcriptome assembly of four potential Pierce s Disease insect vectors from Arizona vineyards.</title>
        <authorList>
            <person name="Tassone E.E."/>
        </authorList>
    </citation>
    <scope>NUCLEOTIDE SEQUENCE</scope>
</reference>
<gene>
    <name evidence="2" type="ORF">g.515</name>
</gene>
<dbReference type="Gene3D" id="3.90.830.10">
    <property type="entry name" value="Syntaxin Binding Protein 1, Chain A, domain 2"/>
    <property type="match status" value="1"/>
</dbReference>
<feature type="non-terminal residue" evidence="2">
    <location>
        <position position="177"/>
    </location>
</feature>
<dbReference type="AlphaFoldDB" id="A0A1B6FFS2"/>
<dbReference type="InterPro" id="IPR001619">
    <property type="entry name" value="Sec1-like"/>
</dbReference>
<evidence type="ECO:0000256" key="1">
    <source>
        <dbReference type="ARBA" id="ARBA00009884"/>
    </source>
</evidence>
<sequence>LEKENSCGAEANDTLIANRSCFDFAIILDRSVDPISAILTPLTYSGLIAEVFDTKGTTIELSTEGSDSRSVTLNSSDRLYAEIRDKHFNAIGKVLAKRAHRLNDQINEKKNENSSVQEMRQLINRLPLLLSDKKTLVMHTNIAEKIKKATELDEFIDELSIEQDFLNCVETDRICNA</sequence>
<accession>A0A1B6FFS2</accession>
<dbReference type="InterPro" id="IPR043127">
    <property type="entry name" value="Sec-1-like_dom3a"/>
</dbReference>
<organism evidence="2">
    <name type="scientific">Cuerna arida</name>
    <dbReference type="NCBI Taxonomy" id="1464854"/>
    <lineage>
        <taxon>Eukaryota</taxon>
        <taxon>Metazoa</taxon>
        <taxon>Ecdysozoa</taxon>
        <taxon>Arthropoda</taxon>
        <taxon>Hexapoda</taxon>
        <taxon>Insecta</taxon>
        <taxon>Pterygota</taxon>
        <taxon>Neoptera</taxon>
        <taxon>Paraneoptera</taxon>
        <taxon>Hemiptera</taxon>
        <taxon>Auchenorrhyncha</taxon>
        <taxon>Membracoidea</taxon>
        <taxon>Cicadellidae</taxon>
        <taxon>Cicadellinae</taxon>
        <taxon>Proconiini</taxon>
        <taxon>Cuerna</taxon>
    </lineage>
</organism>
<evidence type="ECO:0000313" key="2">
    <source>
        <dbReference type="EMBL" id="JAS49020.1"/>
    </source>
</evidence>
<feature type="non-terminal residue" evidence="2">
    <location>
        <position position="1"/>
    </location>
</feature>
<dbReference type="InterPro" id="IPR036045">
    <property type="entry name" value="Sec1-like_sf"/>
</dbReference>
<dbReference type="PANTHER" id="PTHR11679">
    <property type="entry name" value="VESICLE PROTEIN SORTING-ASSOCIATED"/>
    <property type="match status" value="1"/>
</dbReference>